<dbReference type="Proteomes" id="UP001595556">
    <property type="component" value="Unassembled WGS sequence"/>
</dbReference>
<dbReference type="NCBIfam" id="NF005791">
    <property type="entry name" value="PRK07627.1"/>
    <property type="match status" value="1"/>
</dbReference>
<dbReference type="Gene3D" id="3.20.20.140">
    <property type="entry name" value="Metal-dependent hydrolases"/>
    <property type="match status" value="1"/>
</dbReference>
<dbReference type="InterPro" id="IPR011059">
    <property type="entry name" value="Metal-dep_hydrolase_composite"/>
</dbReference>
<keyword evidence="5" id="KW-0378">Hydrolase</keyword>
<dbReference type="InterPro" id="IPR004722">
    <property type="entry name" value="DHOase"/>
</dbReference>
<dbReference type="SUPFAM" id="SSF51556">
    <property type="entry name" value="Metallo-dependent hydrolases"/>
    <property type="match status" value="1"/>
</dbReference>
<name>A0ABV7H4Q5_9BURK</name>
<keyword evidence="1" id="KW-0862">Zinc</keyword>
<sequence>MKIQIKGGHLIDPASGLDVVKDLFIAAGRVVGVGEAPAGFSANRSIDASGLTVLPGLVDLSVRLKDSGWGDASGNSELRAAAAGGVTRVVCPPDTDPILDEPGLVDRLTYRMRQGHGVQVHPLGALTLGLKGETIAEMAQLREAGCVGISQADEPVADATVLQRALQYALTHGLTVWLRPLEANLSRGGVAASGALASRLGLSGVPVAAESIALLTLFELLRGTPCRVHITRLSTARGVELVRQAKREGLPVSCDVSVHNLHLTEADIGFFNPMYRLDPPLRTQRDRDALLAGLADGTIDAVCSDHRPVADDDKTLPFGEAVPGASGVEHLLPLMLKWAHAHQRPLADVVRLIAGNPARIAGVNGGSLRVGEQADLCVLDTRAMQLVSRETMVSASRATPWLGYELPGAVRATLVAGQVVWERTASGEPAASPLA</sequence>
<dbReference type="InterPro" id="IPR032466">
    <property type="entry name" value="Metal_Hydrolase"/>
</dbReference>
<dbReference type="InterPro" id="IPR024403">
    <property type="entry name" value="DHOase_cat"/>
</dbReference>
<protein>
    <submittedName>
        <fullName evidence="5">Dihydroorotase</fullName>
        <ecNumber evidence="5">3.5.2.3</ecNumber>
    </submittedName>
</protein>
<dbReference type="SUPFAM" id="SSF51338">
    <property type="entry name" value="Composite domain of metallo-dependent hydrolases"/>
    <property type="match status" value="1"/>
</dbReference>
<dbReference type="GO" id="GO:0004151">
    <property type="term" value="F:dihydroorotase activity"/>
    <property type="evidence" value="ECO:0007669"/>
    <property type="project" value="UniProtKB-EC"/>
</dbReference>
<evidence type="ECO:0000259" key="3">
    <source>
        <dbReference type="Pfam" id="PF07969"/>
    </source>
</evidence>
<dbReference type="EC" id="3.5.2.3" evidence="5"/>
<comment type="caution">
    <text evidence="5">The sequence shown here is derived from an EMBL/GenBank/DDBJ whole genome shotgun (WGS) entry which is preliminary data.</text>
</comment>
<dbReference type="PANTHER" id="PTHR43668">
    <property type="entry name" value="ALLANTOINASE"/>
    <property type="match status" value="1"/>
</dbReference>
<dbReference type="InterPro" id="IPR013108">
    <property type="entry name" value="Amidohydro_3"/>
</dbReference>
<accession>A0ABV7H4Q5</accession>
<evidence type="ECO:0000256" key="1">
    <source>
        <dbReference type="ARBA" id="ARBA00022833"/>
    </source>
</evidence>
<evidence type="ECO:0000259" key="4">
    <source>
        <dbReference type="Pfam" id="PF12890"/>
    </source>
</evidence>
<evidence type="ECO:0000313" key="5">
    <source>
        <dbReference type="EMBL" id="MFC3148904.1"/>
    </source>
</evidence>
<dbReference type="Gene3D" id="2.30.40.10">
    <property type="entry name" value="Urease, subunit C, domain 1"/>
    <property type="match status" value="1"/>
</dbReference>
<keyword evidence="6" id="KW-1185">Reference proteome</keyword>
<dbReference type="PANTHER" id="PTHR43668:SF2">
    <property type="entry name" value="ALLANTOINASE"/>
    <property type="match status" value="1"/>
</dbReference>
<dbReference type="RefSeq" id="WP_377305260.1">
    <property type="nucleotide sequence ID" value="NZ_CP180191.1"/>
</dbReference>
<evidence type="ECO:0000256" key="2">
    <source>
        <dbReference type="ARBA" id="ARBA00022975"/>
    </source>
</evidence>
<evidence type="ECO:0000313" key="6">
    <source>
        <dbReference type="Proteomes" id="UP001595556"/>
    </source>
</evidence>
<proteinExistence type="predicted"/>
<gene>
    <name evidence="5" type="ORF">ACFOEN_14850</name>
</gene>
<reference evidence="6" key="1">
    <citation type="journal article" date="2019" name="Int. J. Syst. Evol. Microbiol.">
        <title>The Global Catalogue of Microorganisms (GCM) 10K type strain sequencing project: providing services to taxonomists for standard genome sequencing and annotation.</title>
        <authorList>
            <consortium name="The Broad Institute Genomics Platform"/>
            <consortium name="The Broad Institute Genome Sequencing Center for Infectious Disease"/>
            <person name="Wu L."/>
            <person name="Ma J."/>
        </authorList>
    </citation>
    <scope>NUCLEOTIDE SEQUENCE [LARGE SCALE GENOMIC DNA]</scope>
    <source>
        <strain evidence="6">KCTC 52168</strain>
    </source>
</reference>
<dbReference type="InterPro" id="IPR050138">
    <property type="entry name" value="DHOase/Allantoinase_Hydrolase"/>
</dbReference>
<keyword evidence="2" id="KW-0665">Pyrimidine biosynthesis</keyword>
<dbReference type="CDD" id="cd01317">
    <property type="entry name" value="DHOase_IIa"/>
    <property type="match status" value="1"/>
</dbReference>
<organism evidence="5 6">
    <name type="scientific">Piscinibacterium candidicorallinum</name>
    <dbReference type="NCBI Taxonomy" id="1793872"/>
    <lineage>
        <taxon>Bacteria</taxon>
        <taxon>Pseudomonadati</taxon>
        <taxon>Pseudomonadota</taxon>
        <taxon>Betaproteobacteria</taxon>
        <taxon>Burkholderiales</taxon>
        <taxon>Piscinibacterium</taxon>
    </lineage>
</organism>
<feature type="domain" description="Dihydroorotase catalytic" evidence="4">
    <location>
        <begin position="53"/>
        <end position="235"/>
    </location>
</feature>
<dbReference type="Pfam" id="PF07969">
    <property type="entry name" value="Amidohydro_3"/>
    <property type="match status" value="1"/>
</dbReference>
<feature type="domain" description="Amidohydrolase 3" evidence="3">
    <location>
        <begin position="289"/>
        <end position="420"/>
    </location>
</feature>
<dbReference type="NCBIfam" id="TIGR00857">
    <property type="entry name" value="pyrC_multi"/>
    <property type="match status" value="1"/>
</dbReference>
<dbReference type="EMBL" id="JBHRTI010000010">
    <property type="protein sequence ID" value="MFC3148904.1"/>
    <property type="molecule type" value="Genomic_DNA"/>
</dbReference>
<dbReference type="Pfam" id="PF12890">
    <property type="entry name" value="DHOase"/>
    <property type="match status" value="1"/>
</dbReference>